<feature type="region of interest" description="Disordered" evidence="1">
    <location>
        <begin position="198"/>
        <end position="220"/>
    </location>
</feature>
<dbReference type="GO" id="GO:0000922">
    <property type="term" value="C:spindle pole"/>
    <property type="evidence" value="ECO:0007669"/>
    <property type="project" value="TreeGrafter"/>
</dbReference>
<dbReference type="GO" id="GO:0000278">
    <property type="term" value="P:mitotic cell cycle"/>
    <property type="evidence" value="ECO:0007669"/>
    <property type="project" value="TreeGrafter"/>
</dbReference>
<feature type="compositionally biased region" description="Low complexity" evidence="1">
    <location>
        <begin position="1466"/>
        <end position="1477"/>
    </location>
</feature>
<feature type="region of interest" description="Disordered" evidence="1">
    <location>
        <begin position="1377"/>
        <end position="1402"/>
    </location>
</feature>
<keyword evidence="3" id="KW-1185">Reference proteome</keyword>
<feature type="compositionally biased region" description="Polar residues" evidence="1">
    <location>
        <begin position="1567"/>
        <end position="1579"/>
    </location>
</feature>
<feature type="region of interest" description="Disordered" evidence="1">
    <location>
        <begin position="1498"/>
        <end position="1588"/>
    </location>
</feature>
<feature type="region of interest" description="Disordered" evidence="1">
    <location>
        <begin position="312"/>
        <end position="350"/>
    </location>
</feature>
<name>A0A0N0VH78_LEPPY</name>
<feature type="compositionally biased region" description="Low complexity" evidence="1">
    <location>
        <begin position="1380"/>
        <end position="1393"/>
    </location>
</feature>
<evidence type="ECO:0000313" key="3">
    <source>
        <dbReference type="Proteomes" id="UP000037923"/>
    </source>
</evidence>
<dbReference type="Pfam" id="PF00612">
    <property type="entry name" value="IQ"/>
    <property type="match status" value="2"/>
</dbReference>
<feature type="region of interest" description="Disordered" evidence="1">
    <location>
        <begin position="1"/>
        <end position="93"/>
    </location>
</feature>
<feature type="region of interest" description="Disordered" evidence="1">
    <location>
        <begin position="1450"/>
        <end position="1477"/>
    </location>
</feature>
<evidence type="ECO:0000313" key="2">
    <source>
        <dbReference type="EMBL" id="KPA85134.1"/>
    </source>
</evidence>
<dbReference type="RefSeq" id="XP_015663573.1">
    <property type="nucleotide sequence ID" value="XM_015798053.1"/>
</dbReference>
<feature type="compositionally biased region" description="Polar residues" evidence="1">
    <location>
        <begin position="1"/>
        <end position="12"/>
    </location>
</feature>
<evidence type="ECO:0000256" key="1">
    <source>
        <dbReference type="SAM" id="MobiDB-lite"/>
    </source>
</evidence>
<protein>
    <submittedName>
        <fullName evidence="2">Uncharacterized protein</fullName>
    </submittedName>
</protein>
<gene>
    <name evidence="2" type="ORF">ABB37_01519</name>
</gene>
<dbReference type="Gene3D" id="1.20.5.190">
    <property type="match status" value="2"/>
</dbReference>
<feature type="compositionally biased region" description="Low complexity" evidence="1">
    <location>
        <begin position="1498"/>
        <end position="1515"/>
    </location>
</feature>
<dbReference type="OMA" id="HCELASA"/>
<dbReference type="PROSITE" id="PS50096">
    <property type="entry name" value="IQ"/>
    <property type="match status" value="3"/>
</dbReference>
<dbReference type="EMBL" id="LGTL01000002">
    <property type="protein sequence ID" value="KPA85135.1"/>
    <property type="molecule type" value="Genomic_DNA"/>
</dbReference>
<dbReference type="InterPro" id="IPR000048">
    <property type="entry name" value="IQ_motif_EF-hand-BS"/>
</dbReference>
<feature type="region of interest" description="Disordered" evidence="1">
    <location>
        <begin position="650"/>
        <end position="713"/>
    </location>
</feature>
<feature type="compositionally biased region" description="Acidic residues" evidence="1">
    <location>
        <begin position="1516"/>
        <end position="1527"/>
    </location>
</feature>
<dbReference type="SMART" id="SM00015">
    <property type="entry name" value="IQ"/>
    <property type="match status" value="10"/>
</dbReference>
<organism evidence="2 3">
    <name type="scientific">Leptomonas pyrrhocoris</name>
    <name type="common">Firebug parasite</name>
    <dbReference type="NCBI Taxonomy" id="157538"/>
    <lineage>
        <taxon>Eukaryota</taxon>
        <taxon>Discoba</taxon>
        <taxon>Euglenozoa</taxon>
        <taxon>Kinetoplastea</taxon>
        <taxon>Metakinetoplastina</taxon>
        <taxon>Trypanosomatida</taxon>
        <taxon>Trypanosomatidae</taxon>
        <taxon>Leishmaniinae</taxon>
        <taxon>Leptomonas</taxon>
    </lineage>
</organism>
<comment type="caution">
    <text evidence="2">The sequence shown here is derived from an EMBL/GenBank/DDBJ whole genome shotgun (WGS) entry which is preliminary data.</text>
</comment>
<sequence>MQFSQTSFSSPMSDHAGHRLSSARPKQCSVTFPPIHATPDEHRGASAPAGAGTKRKDPQKGVIGFNRDHGGNSSRTTSAAGAPRSSACAADHTNSMYSSPFPAETNSRAVPPASAAQLRKANKSATHRPSRTSSVFSQDAFSARASLRAGKDRSLLTVAAFQHFVAQAEEVEAEAKRQLCEGHVGGALSKLKRALDLVEESATPPPRTRKGELSSNGPAAAAAALPPLTASSRGASSTLASASMATVAVSAADAAAWRTETSQRLAVMYTVVASNAGVRCGVTAEPLAVQKAYLQAAMRYLLESADENLFPEWKRSSQPGSGPSRNSRSASARSSSAIKKPAKKRKPPVPCCLADGTEPNTARCQLLRCAVRNNAAVCTADRFSRGGQARTAYELLKALVNARGVWCGVVLYNLAVAFLDVEHYDDAAEAIARCMELSFFYLQAAENSLHDPFSTTTEAACAIHASMARQIIHGHHFIATMAAWCDPAGPVEVQHCEMAMGCATRYLSPADAKQHECQRRLAAAHARKSGVSRLAAAPLLPYVSHDFTFPGAPAGRTTSNGATDPPDVTMLVEGLFSLSSSSASPLDLAADLPPEVLAYVRAAKKGDALRFWVKEAQRGNAAPPFLTAADALAPLPALLCPSSTDGAGGIAASVKDARPSSRKAATARGDLPSTSPTRSLDPTTSSAHTPPKSRLASSGGKSSSTVCRPSKPAPYFVTTLPQSTFRRYRTLRASVVTQMENEEVAAGSGAAADGDQEGLAAGVVDDGSDVNSAAKLETGADVSPYSTSGTPGRSRRMTALLYGAAGMSPTDTLFTTPHDATMTADLDGAEGDGGGADDADNAGDSTTVLAITVRPSELLRQLDTETEVCYSRLVADPLADAYRSAAIRLQSWWRSRMANHERKRRSAAVLLRCREDAQAFRIQCCFRMWRRRRLQAAQRERKRQERLREKHVRVVQAFLRHRESLELWGRACVTYYQQLVARRKEERRLHAAAAKVQSWWRMLAAQTVVKKQIKAIVRLQAFWRGVCERREQRRLRVHRRLAEEAFHKSRLTSITCVQRWWRGCQERIAARKCLAEKRQAIESYLANAQSEHDKALKTHLLNPDEAVAAMRTVLAVLAGAHDRRTLGGTYRYAQIRKRAVHRYVLKHRGRIERADLAKERTNKLRLLRRREEGAVATLRLQKWGRRWLPRRRAARRTEMEAFQHEAAAKIQATWRMYSIRQELNAFSDFLASDRHRYARRIQRAWRAHHAQRKATPLKQQRIDTDNANDLRRKELTRGHDAVVHIQPWYRTHRTPTGGQRSGSGRLLSLPSTPAAAARRIQVCWRSHFTKKTTQQSPSAEDLLPAMQQLPPNAASAYATWIQAFARSWLIQRSLRRLPSRKSGSPSSSPLSPSYRKFQVPQPPTVPPCMRVSACSGLGAAEAETDAVLNAADALTLRQGGPTLPGFCHTGGSAATTPTMTDHGHHSPSSSALPQSLSRLTSSTDKLLYFFCTDSSYEPYSARRPRSPSSSTASAYSDEEGTTEEETVQEEKADQVKKVDAEESTHSDSARKMSTTRSAADDGVALHQSPTTASVGSPSGAQAAAFPIPRPPAPHRIMCTVHCRHTPEEIAAATRIQAAWRGIRARCDVEYYYEEYYEEVEVNEEDGNAE</sequence>
<feature type="region of interest" description="Disordered" evidence="1">
    <location>
        <begin position="1286"/>
        <end position="1308"/>
    </location>
</feature>
<dbReference type="InterPro" id="IPR051185">
    <property type="entry name" value="ASPM"/>
</dbReference>
<dbReference type="CDD" id="cd23767">
    <property type="entry name" value="IQCD"/>
    <property type="match status" value="3"/>
</dbReference>
<reference evidence="2 3" key="1">
    <citation type="submission" date="2015-07" db="EMBL/GenBank/DDBJ databases">
        <title>High-quality genome of monoxenous trypanosomatid Leptomonas pyrrhocoris.</title>
        <authorList>
            <person name="Flegontov P."/>
            <person name="Butenko A."/>
            <person name="Firsov S."/>
            <person name="Vlcek C."/>
            <person name="Logacheva M.D."/>
            <person name="Field M."/>
            <person name="Filatov D."/>
            <person name="Flegontova O."/>
            <person name="Gerasimov E."/>
            <person name="Jackson A.P."/>
            <person name="Kelly S."/>
            <person name="Opperdoes F."/>
            <person name="O'Reilly A."/>
            <person name="Votypka J."/>
            <person name="Yurchenko V."/>
            <person name="Lukes J."/>
        </authorList>
    </citation>
    <scope>NUCLEOTIDE SEQUENCE [LARGE SCALE GENOMIC DNA]</scope>
    <source>
        <strain evidence="2">H10</strain>
    </source>
</reference>
<feature type="compositionally biased region" description="Low complexity" evidence="1">
    <location>
        <begin position="1296"/>
        <end position="1308"/>
    </location>
</feature>
<dbReference type="GeneID" id="26901814"/>
<dbReference type="OrthoDB" id="252964at2759"/>
<dbReference type="EMBL" id="LGTL01000002">
    <property type="protein sequence ID" value="KPA85134.1"/>
    <property type="molecule type" value="Genomic_DNA"/>
</dbReference>
<proteinExistence type="predicted"/>
<feature type="compositionally biased region" description="Low complexity" evidence="1">
    <location>
        <begin position="316"/>
        <end position="339"/>
    </location>
</feature>
<dbReference type="PANTHER" id="PTHR22706">
    <property type="entry name" value="ASSEMBLY FACTOR FOR SPINDLE MICROTUBULES"/>
    <property type="match status" value="1"/>
</dbReference>
<dbReference type="Proteomes" id="UP000037923">
    <property type="component" value="Unassembled WGS sequence"/>
</dbReference>
<dbReference type="GO" id="GO:0005516">
    <property type="term" value="F:calmodulin binding"/>
    <property type="evidence" value="ECO:0007669"/>
    <property type="project" value="TreeGrafter"/>
</dbReference>
<feature type="compositionally biased region" description="Low complexity" evidence="1">
    <location>
        <begin position="78"/>
        <end position="90"/>
    </location>
</feature>
<feature type="compositionally biased region" description="Basic and acidic residues" evidence="1">
    <location>
        <begin position="1528"/>
        <end position="1550"/>
    </location>
</feature>
<dbReference type="VEuPathDB" id="TriTrypDB:LpyrH10_02_4930"/>
<dbReference type="GO" id="GO:0051295">
    <property type="term" value="P:establishment of meiotic spindle localization"/>
    <property type="evidence" value="ECO:0007669"/>
    <property type="project" value="TreeGrafter"/>
</dbReference>
<feature type="region of interest" description="Disordered" evidence="1">
    <location>
        <begin position="822"/>
        <end position="843"/>
    </location>
</feature>
<accession>A0A0N0VH78</accession>
<dbReference type="PANTHER" id="PTHR22706:SF2">
    <property type="entry name" value="SFI1 SPINDLE BODY DOMAIN-CONTAINING PROTEIN"/>
    <property type="match status" value="1"/>
</dbReference>
<dbReference type="GO" id="GO:0007051">
    <property type="term" value="P:spindle organization"/>
    <property type="evidence" value="ECO:0007669"/>
    <property type="project" value="TreeGrafter"/>
</dbReference>
<feature type="compositionally biased region" description="Acidic residues" evidence="1">
    <location>
        <begin position="827"/>
        <end position="841"/>
    </location>
</feature>
<feature type="compositionally biased region" description="Polar residues" evidence="1">
    <location>
        <begin position="672"/>
        <end position="688"/>
    </location>
</feature>
<dbReference type="RefSeq" id="XP_015663574.1">
    <property type="nucleotide sequence ID" value="XM_015798054.1"/>
</dbReference>